<feature type="compositionally biased region" description="Polar residues" evidence="4">
    <location>
        <begin position="712"/>
        <end position="727"/>
    </location>
</feature>
<evidence type="ECO:0000256" key="1">
    <source>
        <dbReference type="ARBA" id="ARBA00004623"/>
    </source>
</evidence>
<dbReference type="SUPFAM" id="SSF56112">
    <property type="entry name" value="Protein kinase-like (PK-like)"/>
    <property type="match status" value="1"/>
</dbReference>
<feature type="region of interest" description="Disordered" evidence="4">
    <location>
        <begin position="566"/>
        <end position="593"/>
    </location>
</feature>
<sequence>MSGDLPTIVDGSRIQTVFRRGLFIHRYTVRNGETDSRKEYWKTEKRLGGGAYGTVWLQKCCKGHYNGSDIRALKVIPQDSKGRINWVRELETIMEFSHPTCEDYFVKSLGWFQDELNTFIVMEYLEHGDLGEYLREKPILPESEARDICYQLICGLRYMHGKNFAHRDLKPGNIMIKVGPPSRWWVKIGDFGLSKRIEETLGISSTVKGTPAFMAPELLDSVSKDKQMIDAKPVDIWSLGEIMFRIITGRPVFDSGRAIWEYADERQNLPVDVLVAQDCTPEGVIFFTGMMARHPANRLTADEGYSHPWIAVLRADVSPGLSSTDSELPDVDSLNLHEISFTQDSWGYGEDGLPSGEWTQSSVAAPNHQDAKLQPDLLPSELALVAVEKKRRRESAYKRRLWTPETKPSEKFNDVLHNMPYPNTRTPSPFQSDASDDNGTPLAVLSSGELPTKSYRPYRHAIVCFTDSEDDYCMYESEIDDTGTTAGQNGSSLHTSYDNTRTVPVYNFNAASSRPSGVPPKASYETAPKERLRDHTETMQKNKKYRKKVMYVTDSEAEDIPTKSPLYESARTGHNFNLTSPTSPRLPQNAEKNARGKSYKMRVMYVTDSEADDEAPKMGPKPSPTISQKAFPRDPPPSYTSIRHESVFEEKAYNEFQNNPHIMFSEHMEDDAGMSTVANAGSTLSYAQPVHPERRNRMSTEELYPNYDTDPFQYQSSPNKTTNYQANDQHDPFQYMDPQYTSRYPGEDNTGPGYFQGPTAESSNQNPNPRTFNGNRTRGSKRGNGIGNREPPRPAPKPNLPSYPTYPPHIPPAPIPSQHPPQGGYRQHSKSFSQSTTLPKYRPTSADYPYPSPFPPPPAWQPTFETIQREVVGLLLQTPPGLKTGVWRPKSEQPTLEEILLDKLHELGLRKVREASAKTVVRGLISCGVLETSIISDVMFITEYINYIAKKLREEKKAMGRTSSPRLILSVREIMHLAVVLRQREAEKQLNAQKARWRKSYPS</sequence>
<feature type="compositionally biased region" description="Polar residues" evidence="4">
    <location>
        <begin position="572"/>
        <end position="586"/>
    </location>
</feature>
<dbReference type="InterPro" id="IPR011009">
    <property type="entry name" value="Kinase-like_dom_sf"/>
</dbReference>
<dbReference type="Pfam" id="PF00069">
    <property type="entry name" value="Pkinase"/>
    <property type="match status" value="1"/>
</dbReference>
<keyword evidence="7" id="KW-1185">Reference proteome</keyword>
<feature type="compositionally biased region" description="Polar residues" evidence="4">
    <location>
        <begin position="759"/>
        <end position="777"/>
    </location>
</feature>
<dbReference type="InterPro" id="IPR008271">
    <property type="entry name" value="Ser/Thr_kinase_AS"/>
</dbReference>
<gene>
    <name evidence="6" type="ORF">TWF694_004349</name>
</gene>
<evidence type="ECO:0000259" key="5">
    <source>
        <dbReference type="PROSITE" id="PS50011"/>
    </source>
</evidence>
<dbReference type="PROSITE" id="PS00108">
    <property type="entry name" value="PROTEIN_KINASE_ST"/>
    <property type="match status" value="1"/>
</dbReference>
<dbReference type="Gene3D" id="1.10.510.10">
    <property type="entry name" value="Transferase(Phosphotransferase) domain 1"/>
    <property type="match status" value="1"/>
</dbReference>
<dbReference type="GO" id="GO:0010506">
    <property type="term" value="P:regulation of autophagy"/>
    <property type="evidence" value="ECO:0007669"/>
    <property type="project" value="InterPro"/>
</dbReference>
<dbReference type="GO" id="GO:0005524">
    <property type="term" value="F:ATP binding"/>
    <property type="evidence" value="ECO:0007669"/>
    <property type="project" value="InterPro"/>
</dbReference>
<organism evidence="6 7">
    <name type="scientific">Orbilia ellipsospora</name>
    <dbReference type="NCBI Taxonomy" id="2528407"/>
    <lineage>
        <taxon>Eukaryota</taxon>
        <taxon>Fungi</taxon>
        <taxon>Dikarya</taxon>
        <taxon>Ascomycota</taxon>
        <taxon>Pezizomycotina</taxon>
        <taxon>Orbiliomycetes</taxon>
        <taxon>Orbiliales</taxon>
        <taxon>Orbiliaceae</taxon>
        <taxon>Orbilia</taxon>
    </lineage>
</organism>
<dbReference type="PANTHER" id="PTHR24348">
    <property type="entry name" value="SERINE/THREONINE-PROTEIN KINASE UNC-51-RELATED"/>
    <property type="match status" value="1"/>
</dbReference>
<evidence type="ECO:0000256" key="2">
    <source>
        <dbReference type="ARBA" id="ARBA00023006"/>
    </source>
</evidence>
<accession>A0AAV9WZ05</accession>
<proteinExistence type="predicted"/>
<dbReference type="GO" id="GO:0034045">
    <property type="term" value="C:phagophore assembly site membrane"/>
    <property type="evidence" value="ECO:0007669"/>
    <property type="project" value="UniProtKB-SubCell"/>
</dbReference>
<feature type="compositionally biased region" description="Pro residues" evidence="4">
    <location>
        <begin position="793"/>
        <end position="819"/>
    </location>
</feature>
<evidence type="ECO:0000256" key="3">
    <source>
        <dbReference type="ARBA" id="ARBA00030237"/>
    </source>
</evidence>
<dbReference type="InterPro" id="IPR045269">
    <property type="entry name" value="Atg1-like"/>
</dbReference>
<comment type="subcellular location">
    <subcellularLocation>
        <location evidence="1">Preautophagosomal structure membrane</location>
        <topology evidence="1">Peripheral membrane protein</topology>
    </subcellularLocation>
</comment>
<feature type="domain" description="Protein kinase" evidence="5">
    <location>
        <begin position="41"/>
        <end position="310"/>
    </location>
</feature>
<comment type="caution">
    <text evidence="6">The sequence shown here is derived from an EMBL/GenBank/DDBJ whole genome shotgun (WGS) entry which is preliminary data.</text>
</comment>
<keyword evidence="2" id="KW-0072">Autophagy</keyword>
<feature type="region of interest" description="Disordered" evidence="4">
    <location>
        <begin position="509"/>
        <end position="544"/>
    </location>
</feature>
<dbReference type="PROSITE" id="PS50011">
    <property type="entry name" value="PROTEIN_KINASE_DOM"/>
    <property type="match status" value="1"/>
</dbReference>
<feature type="compositionally biased region" description="Basic and acidic residues" evidence="4">
    <location>
        <begin position="527"/>
        <end position="540"/>
    </location>
</feature>
<dbReference type="EMBL" id="JAVHJO010000014">
    <property type="protein sequence ID" value="KAK6529136.1"/>
    <property type="molecule type" value="Genomic_DNA"/>
</dbReference>
<evidence type="ECO:0000256" key="4">
    <source>
        <dbReference type="SAM" id="MobiDB-lite"/>
    </source>
</evidence>
<evidence type="ECO:0000313" key="6">
    <source>
        <dbReference type="EMBL" id="KAK6529136.1"/>
    </source>
</evidence>
<evidence type="ECO:0000313" key="7">
    <source>
        <dbReference type="Proteomes" id="UP001365542"/>
    </source>
</evidence>
<feature type="region of interest" description="Disordered" evidence="4">
    <location>
        <begin position="609"/>
        <end position="638"/>
    </location>
</feature>
<dbReference type="InterPro" id="IPR000719">
    <property type="entry name" value="Prot_kinase_dom"/>
</dbReference>
<dbReference type="SMART" id="SM00220">
    <property type="entry name" value="S_TKc"/>
    <property type="match status" value="1"/>
</dbReference>
<reference evidence="6 7" key="1">
    <citation type="submission" date="2019-10" db="EMBL/GenBank/DDBJ databases">
        <authorList>
            <person name="Palmer J.M."/>
        </authorList>
    </citation>
    <scope>NUCLEOTIDE SEQUENCE [LARGE SCALE GENOMIC DNA]</scope>
    <source>
        <strain evidence="6 7">TWF694</strain>
    </source>
</reference>
<dbReference type="GO" id="GO:0004674">
    <property type="term" value="F:protein serine/threonine kinase activity"/>
    <property type="evidence" value="ECO:0007669"/>
    <property type="project" value="InterPro"/>
</dbReference>
<name>A0AAV9WZ05_9PEZI</name>
<protein>
    <recommendedName>
        <fullName evidence="3">Autophagy-related protein 1</fullName>
    </recommendedName>
</protein>
<feature type="region of interest" description="Disordered" evidence="4">
    <location>
        <begin position="704"/>
        <end position="851"/>
    </location>
</feature>
<dbReference type="GO" id="GO:0006914">
    <property type="term" value="P:autophagy"/>
    <property type="evidence" value="ECO:0007669"/>
    <property type="project" value="UniProtKB-KW"/>
</dbReference>
<dbReference type="Proteomes" id="UP001365542">
    <property type="component" value="Unassembled WGS sequence"/>
</dbReference>
<dbReference type="AlphaFoldDB" id="A0AAV9WZ05"/>